<dbReference type="EMBL" id="HBHT01009115">
    <property type="protein sequence ID" value="CAD9952806.1"/>
    <property type="molecule type" value="Transcribed_RNA"/>
</dbReference>
<evidence type="ECO:0000256" key="5">
    <source>
        <dbReference type="ARBA" id="ARBA00022679"/>
    </source>
</evidence>
<evidence type="ECO:0000256" key="6">
    <source>
        <dbReference type="ARBA" id="ARBA00022741"/>
    </source>
</evidence>
<dbReference type="GO" id="GO:0030553">
    <property type="term" value="F:cGMP binding"/>
    <property type="evidence" value="ECO:0007669"/>
    <property type="project" value="UniProtKB-KW"/>
</dbReference>
<accession>A0A7S2VFD7</accession>
<dbReference type="InterPro" id="IPR000961">
    <property type="entry name" value="AGC-kinase_C"/>
</dbReference>
<evidence type="ECO:0000256" key="12">
    <source>
        <dbReference type="PROSITE-ProRule" id="PRU10141"/>
    </source>
</evidence>
<feature type="compositionally biased region" description="Basic residues" evidence="13">
    <location>
        <begin position="308"/>
        <end position="317"/>
    </location>
</feature>
<feature type="domain" description="AGC-kinase C-terminal" evidence="16">
    <location>
        <begin position="631"/>
        <end position="688"/>
    </location>
</feature>
<comment type="similarity">
    <text evidence="1">Belongs to the protein kinase superfamily. AGC Ser/Thr protein kinase family. cGMP subfamily.</text>
</comment>
<feature type="region of interest" description="Disordered" evidence="13">
    <location>
        <begin position="210"/>
        <end position="230"/>
    </location>
</feature>
<keyword evidence="6 12" id="KW-0547">Nucleotide-binding</keyword>
<comment type="catalytic activity">
    <reaction evidence="10">
        <text>L-threonyl-[protein] + ATP = O-phospho-L-threonyl-[protein] + ADP + H(+)</text>
        <dbReference type="Rhea" id="RHEA:46608"/>
        <dbReference type="Rhea" id="RHEA-COMP:11060"/>
        <dbReference type="Rhea" id="RHEA-COMP:11605"/>
        <dbReference type="ChEBI" id="CHEBI:15378"/>
        <dbReference type="ChEBI" id="CHEBI:30013"/>
        <dbReference type="ChEBI" id="CHEBI:30616"/>
        <dbReference type="ChEBI" id="CHEBI:61977"/>
        <dbReference type="ChEBI" id="CHEBI:456216"/>
        <dbReference type="EC" id="2.7.11.12"/>
    </reaction>
</comment>
<dbReference type="PROSITE" id="PS00108">
    <property type="entry name" value="PROTEIN_KINASE_ST"/>
    <property type="match status" value="1"/>
</dbReference>
<feature type="compositionally biased region" description="Basic and acidic residues" evidence="13">
    <location>
        <begin position="267"/>
        <end position="279"/>
    </location>
</feature>
<dbReference type="Gene3D" id="2.60.120.10">
    <property type="entry name" value="Jelly Rolls"/>
    <property type="match status" value="1"/>
</dbReference>
<dbReference type="InterPro" id="IPR017441">
    <property type="entry name" value="Protein_kinase_ATP_BS"/>
</dbReference>
<gene>
    <name evidence="17" type="ORF">APAL1065_LOCUS6095</name>
</gene>
<keyword evidence="8 12" id="KW-0067">ATP-binding</keyword>
<dbReference type="PANTHER" id="PTHR24353">
    <property type="entry name" value="CYCLIC NUCLEOTIDE-DEPENDENT PROTEIN KINASE"/>
    <property type="match status" value="1"/>
</dbReference>
<proteinExistence type="inferred from homology"/>
<dbReference type="Pfam" id="PF00069">
    <property type="entry name" value="Pkinase"/>
    <property type="match status" value="1"/>
</dbReference>
<comment type="catalytic activity">
    <reaction evidence="11">
        <text>L-seryl-[protein] + ATP = O-phospho-L-seryl-[protein] + ADP + H(+)</text>
        <dbReference type="Rhea" id="RHEA:17989"/>
        <dbReference type="Rhea" id="RHEA-COMP:9863"/>
        <dbReference type="Rhea" id="RHEA-COMP:11604"/>
        <dbReference type="ChEBI" id="CHEBI:15378"/>
        <dbReference type="ChEBI" id="CHEBI:29999"/>
        <dbReference type="ChEBI" id="CHEBI:30616"/>
        <dbReference type="ChEBI" id="CHEBI:83421"/>
        <dbReference type="ChEBI" id="CHEBI:456216"/>
        <dbReference type="EC" id="2.7.11.12"/>
    </reaction>
</comment>
<dbReference type="PROSITE" id="PS00107">
    <property type="entry name" value="PROTEIN_KINASE_ATP"/>
    <property type="match status" value="1"/>
</dbReference>
<dbReference type="PROSITE" id="PS50042">
    <property type="entry name" value="CNMP_BINDING_3"/>
    <property type="match status" value="1"/>
</dbReference>
<dbReference type="SUPFAM" id="SSF51206">
    <property type="entry name" value="cAMP-binding domain-like"/>
    <property type="match status" value="1"/>
</dbReference>
<dbReference type="InterPro" id="IPR018490">
    <property type="entry name" value="cNMP-bd_dom_sf"/>
</dbReference>
<dbReference type="EC" id="2.7.11.12" evidence="2"/>
<evidence type="ECO:0000313" key="17">
    <source>
        <dbReference type="EMBL" id="CAD9952806.1"/>
    </source>
</evidence>
<keyword evidence="9" id="KW-0142">cGMP-binding</keyword>
<dbReference type="SUPFAM" id="SSF56112">
    <property type="entry name" value="Protein kinase-like (PK-like)"/>
    <property type="match status" value="1"/>
</dbReference>
<feature type="compositionally biased region" description="Low complexity" evidence="13">
    <location>
        <begin position="286"/>
        <end position="304"/>
    </location>
</feature>
<feature type="domain" description="Cyclic nucleotide-binding" evidence="15">
    <location>
        <begin position="1"/>
        <end position="77"/>
    </location>
</feature>
<dbReference type="InterPro" id="IPR011009">
    <property type="entry name" value="Kinase-like_dom_sf"/>
</dbReference>
<dbReference type="PROSITE" id="PS50011">
    <property type="entry name" value="PROTEIN_KINASE_DOM"/>
    <property type="match status" value="1"/>
</dbReference>
<dbReference type="GO" id="GO:0005952">
    <property type="term" value="C:cAMP-dependent protein kinase complex"/>
    <property type="evidence" value="ECO:0007669"/>
    <property type="project" value="TreeGrafter"/>
</dbReference>
<dbReference type="InterPro" id="IPR000595">
    <property type="entry name" value="cNMP-bd_dom"/>
</dbReference>
<evidence type="ECO:0000256" key="3">
    <source>
        <dbReference type="ARBA" id="ARBA00022527"/>
    </source>
</evidence>
<keyword evidence="5" id="KW-0808">Transferase</keyword>
<dbReference type="PROSITE" id="PS51285">
    <property type="entry name" value="AGC_KINASE_CTER"/>
    <property type="match status" value="1"/>
</dbReference>
<evidence type="ECO:0000256" key="7">
    <source>
        <dbReference type="ARBA" id="ARBA00022777"/>
    </source>
</evidence>
<evidence type="ECO:0000256" key="4">
    <source>
        <dbReference type="ARBA" id="ARBA00022535"/>
    </source>
</evidence>
<evidence type="ECO:0000256" key="1">
    <source>
        <dbReference type="ARBA" id="ARBA00006352"/>
    </source>
</evidence>
<dbReference type="AlphaFoldDB" id="A0A7S2VFD7"/>
<evidence type="ECO:0000256" key="13">
    <source>
        <dbReference type="SAM" id="MobiDB-lite"/>
    </source>
</evidence>
<protein>
    <recommendedName>
        <fullName evidence="2">cGMP-dependent protein kinase</fullName>
        <ecNumber evidence="2">2.7.11.12</ecNumber>
    </recommendedName>
</protein>
<evidence type="ECO:0000256" key="11">
    <source>
        <dbReference type="ARBA" id="ARBA00047462"/>
    </source>
</evidence>
<sequence length="688" mass="77772">MICRGGERTDLKKASEADPNQLRPVERGQYFGDQVLQPAGDLMWLDTPLRVKAVEDGLCYVIDRPTFEAVVGPLKEVLLTPEAARNIQKMDILKQHPGQEFTIDQMKTIQSKIEEVFYSANETIIEADMPVPAALYYIRQGTVKIMTGRFHRLRIAGGFFGEDLFEEAKANDELKGTVENSILAKVNCVCGRLSMQDFLSLDLQDLSFKKDSDEGASKSPQKAAINKKKVVVMTKKEKAERLLNKANQQESTTQKKPQSSKIALSTVEERKKPKAKVADSSDDDSSSSGSSSSGSSSSSSSSDDSAAKKKPVKKQGTAKKASGSPPISEISTKPKAVDVVDEEEEEIEYIIPKRDFKFENLDKKVMLGEGQFGQVWLVTDKTETEKRAYALKIQSKYDLVSQGQAEVCIREKNIMSQMHHPHIIKLFWSHQDPDFVYLLLEMVNGGELFNRIHPIDEDFENAPQNIGIPEDHARFYAFIVADMLKYMHEKKYVYRDLKPENVLISHNGFPVLIDFGFTKKLTEKTFTLCGTPGYLAPEMVTSQGHMFGADHWALGIMTYQMLCKENFFFPDGMDPVTLYKCIAEDEFEPPTDRCSPEGCDFMDQLLQKDPVMRLGSLAGGENDVLRHKWFTGMDPKKIRTQQLTPPWVPNIKDPLDTTHFEDWSDIEDKTQERYPTLNDNQALIFEDF</sequence>
<keyword evidence="7" id="KW-0418">Kinase</keyword>
<feature type="binding site" evidence="12">
    <location>
        <position position="392"/>
    </location>
    <ligand>
        <name>ATP</name>
        <dbReference type="ChEBI" id="CHEBI:30616"/>
    </ligand>
</feature>
<dbReference type="SMART" id="SM00220">
    <property type="entry name" value="S_TKc"/>
    <property type="match status" value="1"/>
</dbReference>
<evidence type="ECO:0000256" key="8">
    <source>
        <dbReference type="ARBA" id="ARBA00022840"/>
    </source>
</evidence>
<feature type="compositionally biased region" description="Polar residues" evidence="13">
    <location>
        <begin position="245"/>
        <end position="263"/>
    </location>
</feature>
<evidence type="ECO:0000259" key="14">
    <source>
        <dbReference type="PROSITE" id="PS50011"/>
    </source>
</evidence>
<evidence type="ECO:0000259" key="15">
    <source>
        <dbReference type="PROSITE" id="PS50042"/>
    </source>
</evidence>
<dbReference type="InterPro" id="IPR000719">
    <property type="entry name" value="Prot_kinase_dom"/>
</dbReference>
<dbReference type="PANTHER" id="PTHR24353:SF143">
    <property type="entry name" value="PROTEIN KINASE DOMAIN-CONTAINING PROTEIN"/>
    <property type="match status" value="1"/>
</dbReference>
<feature type="region of interest" description="Disordered" evidence="13">
    <location>
        <begin position="242"/>
        <end position="338"/>
    </location>
</feature>
<evidence type="ECO:0000256" key="10">
    <source>
        <dbReference type="ARBA" id="ARBA00047298"/>
    </source>
</evidence>
<dbReference type="GO" id="GO:0005524">
    <property type="term" value="F:ATP binding"/>
    <property type="evidence" value="ECO:0007669"/>
    <property type="project" value="UniProtKB-UniRule"/>
</dbReference>
<reference evidence="17" key="1">
    <citation type="submission" date="2021-01" db="EMBL/GenBank/DDBJ databases">
        <authorList>
            <person name="Corre E."/>
            <person name="Pelletier E."/>
            <person name="Niang G."/>
            <person name="Scheremetjew M."/>
            <person name="Finn R."/>
            <person name="Kale V."/>
            <person name="Holt S."/>
            <person name="Cochrane G."/>
            <person name="Meng A."/>
            <person name="Brown T."/>
            <person name="Cohen L."/>
        </authorList>
    </citation>
    <scope>NUCLEOTIDE SEQUENCE</scope>
    <source>
        <strain evidence="17">CCMP125</strain>
    </source>
</reference>
<dbReference type="CDD" id="cd00038">
    <property type="entry name" value="CAP_ED"/>
    <property type="match status" value="1"/>
</dbReference>
<dbReference type="Gene3D" id="1.10.510.10">
    <property type="entry name" value="Transferase(Phosphotransferase) domain 1"/>
    <property type="match status" value="1"/>
</dbReference>
<name>A0A7S2VFD7_9STRA</name>
<evidence type="ECO:0000256" key="2">
    <source>
        <dbReference type="ARBA" id="ARBA00012428"/>
    </source>
</evidence>
<dbReference type="InterPro" id="IPR008271">
    <property type="entry name" value="Ser/Thr_kinase_AS"/>
</dbReference>
<evidence type="ECO:0000259" key="16">
    <source>
        <dbReference type="PROSITE" id="PS51285"/>
    </source>
</evidence>
<dbReference type="GO" id="GO:0004691">
    <property type="term" value="F:cAMP-dependent protein kinase activity"/>
    <property type="evidence" value="ECO:0007669"/>
    <property type="project" value="TreeGrafter"/>
</dbReference>
<keyword evidence="4" id="KW-0140">cGMP</keyword>
<organism evidence="17">
    <name type="scientific">Entomoneis paludosa</name>
    <dbReference type="NCBI Taxonomy" id="265537"/>
    <lineage>
        <taxon>Eukaryota</taxon>
        <taxon>Sar</taxon>
        <taxon>Stramenopiles</taxon>
        <taxon>Ochrophyta</taxon>
        <taxon>Bacillariophyta</taxon>
        <taxon>Bacillariophyceae</taxon>
        <taxon>Bacillariophycidae</taxon>
        <taxon>Entomoneidaceae</taxon>
        <taxon>Entomoneis</taxon>
    </lineage>
</organism>
<keyword evidence="3" id="KW-0723">Serine/threonine-protein kinase</keyword>
<dbReference type="Gene3D" id="3.30.200.20">
    <property type="entry name" value="Phosphorylase Kinase, domain 1"/>
    <property type="match status" value="1"/>
</dbReference>
<feature type="domain" description="Protein kinase" evidence="14">
    <location>
        <begin position="361"/>
        <end position="630"/>
    </location>
</feature>
<dbReference type="GO" id="GO:0004692">
    <property type="term" value="F:cGMP-dependent protein kinase activity"/>
    <property type="evidence" value="ECO:0007669"/>
    <property type="project" value="UniProtKB-EC"/>
</dbReference>
<evidence type="ECO:0000256" key="9">
    <source>
        <dbReference type="ARBA" id="ARBA00022992"/>
    </source>
</evidence>
<dbReference type="InterPro" id="IPR014710">
    <property type="entry name" value="RmlC-like_jellyroll"/>
</dbReference>